<reference evidence="3" key="1">
    <citation type="submission" date="2017-07" db="EMBL/GenBank/DDBJ databases">
        <title>Draft genome sequence of Effusibacillus lacus strain skLN1.</title>
        <authorList>
            <person name="Watanabe M."/>
            <person name="Kojima H."/>
            <person name="Fukui M."/>
        </authorList>
    </citation>
    <scope>NUCLEOTIDE SEQUENCE [LARGE SCALE GENOMIC DNA]</scope>
    <source>
        <strain evidence="3">skLN1</strain>
    </source>
</reference>
<protein>
    <submittedName>
        <fullName evidence="2">Thiamine permease</fullName>
    </submittedName>
</protein>
<evidence type="ECO:0000313" key="2">
    <source>
        <dbReference type="EMBL" id="GAX90132.1"/>
    </source>
</evidence>
<keyword evidence="3" id="KW-1185">Reference proteome</keyword>
<keyword evidence="1" id="KW-0472">Membrane</keyword>
<organism evidence="2 3">
    <name type="scientific">Effusibacillus lacus</name>
    <dbReference type="NCBI Taxonomy" id="1348429"/>
    <lineage>
        <taxon>Bacteria</taxon>
        <taxon>Bacillati</taxon>
        <taxon>Bacillota</taxon>
        <taxon>Bacilli</taxon>
        <taxon>Bacillales</taxon>
        <taxon>Alicyclobacillaceae</taxon>
        <taxon>Effusibacillus</taxon>
    </lineage>
</organism>
<dbReference type="AlphaFoldDB" id="A0A292YDG8"/>
<dbReference type="Pfam" id="PF09819">
    <property type="entry name" value="ABC_cobalt"/>
    <property type="match status" value="1"/>
</dbReference>
<evidence type="ECO:0000256" key="1">
    <source>
        <dbReference type="SAM" id="Phobius"/>
    </source>
</evidence>
<sequence length="193" mass="20466">MKNWNMREIVIMVVLSIVCGIVYMPWGNVWLGLNGVFGPAGGEAVYGLWFVASVLVAYIVRKPGAAFTAEMVAALAELMLGSQFGPQMLISAAIQGALSELAFALFGYRKYTVPVLLLAGIFPAAGSFVYEFAKASLETMSTGMLIAAFCIRLVSGAILAGLLGKAVADLLARTGVLNGYAIIRDTRNNSNAF</sequence>
<name>A0A292YDG8_9BACL</name>
<keyword evidence="1" id="KW-0812">Transmembrane</keyword>
<dbReference type="PIRSF" id="PIRSF037394">
    <property type="entry name" value="ABC_thiamine-permease_YkoE_prd"/>
    <property type="match status" value="1"/>
</dbReference>
<evidence type="ECO:0000313" key="3">
    <source>
        <dbReference type="Proteomes" id="UP000217785"/>
    </source>
</evidence>
<proteinExistence type="predicted"/>
<gene>
    <name evidence="2" type="ORF">EFBL_1758</name>
</gene>
<dbReference type="InterPro" id="IPR017195">
    <property type="entry name" value="ABC_thiamin-permease_prd"/>
</dbReference>
<dbReference type="Proteomes" id="UP000217785">
    <property type="component" value="Unassembled WGS sequence"/>
</dbReference>
<feature type="transmembrane region" description="Helical" evidence="1">
    <location>
        <begin position="44"/>
        <end position="60"/>
    </location>
</feature>
<comment type="caution">
    <text evidence="2">The sequence shown here is derived from an EMBL/GenBank/DDBJ whole genome shotgun (WGS) entry which is preliminary data.</text>
</comment>
<feature type="transmembrane region" description="Helical" evidence="1">
    <location>
        <begin position="9"/>
        <end position="32"/>
    </location>
</feature>
<feature type="transmembrane region" description="Helical" evidence="1">
    <location>
        <begin position="145"/>
        <end position="163"/>
    </location>
</feature>
<feature type="transmembrane region" description="Helical" evidence="1">
    <location>
        <begin position="115"/>
        <end position="133"/>
    </location>
</feature>
<dbReference type="EMBL" id="BDUF01000049">
    <property type="protein sequence ID" value="GAX90132.1"/>
    <property type="molecule type" value="Genomic_DNA"/>
</dbReference>
<keyword evidence="1" id="KW-1133">Transmembrane helix</keyword>
<dbReference type="RefSeq" id="WP_165912665.1">
    <property type="nucleotide sequence ID" value="NZ_BDUF01000049.1"/>
</dbReference>
<accession>A0A292YDG8</accession>